<keyword evidence="4" id="KW-0736">Signalosome</keyword>
<dbReference type="PANTHER" id="PTHR13339:SF0">
    <property type="entry name" value="COP9 SIGNALOSOME COMPLEX SUBUNIT 8"/>
    <property type="match status" value="1"/>
</dbReference>
<name>A0A8J2S914_9STRA</name>
<dbReference type="EMBL" id="CAKKNE010000002">
    <property type="protein sequence ID" value="CAH0367078.1"/>
    <property type="molecule type" value="Genomic_DNA"/>
</dbReference>
<keyword evidence="5" id="KW-0539">Nucleus</keyword>
<dbReference type="PANTHER" id="PTHR13339">
    <property type="entry name" value="COP9 SIGNALOSOME COMPLEX SUBUNIT 8"/>
    <property type="match status" value="1"/>
</dbReference>
<keyword evidence="3" id="KW-0963">Cytoplasm</keyword>
<feature type="domain" description="CSN8/PSMD8/EIF3K" evidence="6">
    <location>
        <begin position="37"/>
        <end position="165"/>
    </location>
</feature>
<evidence type="ECO:0000259" key="6">
    <source>
        <dbReference type="Pfam" id="PF10075"/>
    </source>
</evidence>
<dbReference type="InterPro" id="IPR033464">
    <property type="entry name" value="CSN8_PSD8_EIF3K"/>
</dbReference>
<evidence type="ECO:0000256" key="3">
    <source>
        <dbReference type="ARBA" id="ARBA00022490"/>
    </source>
</evidence>
<accession>A0A8J2S914</accession>
<evidence type="ECO:0000256" key="4">
    <source>
        <dbReference type="ARBA" id="ARBA00022790"/>
    </source>
</evidence>
<evidence type="ECO:0000256" key="5">
    <source>
        <dbReference type="ARBA" id="ARBA00023242"/>
    </source>
</evidence>
<evidence type="ECO:0000256" key="1">
    <source>
        <dbReference type="ARBA" id="ARBA00004123"/>
    </source>
</evidence>
<dbReference type="AlphaFoldDB" id="A0A8J2S914"/>
<protein>
    <recommendedName>
        <fullName evidence="6">CSN8/PSMD8/EIF3K domain-containing protein</fullName>
    </recommendedName>
</protein>
<gene>
    <name evidence="7" type="ORF">PECAL_2P00830</name>
</gene>
<comment type="subcellular location">
    <subcellularLocation>
        <location evidence="2">Cytoplasm</location>
    </subcellularLocation>
    <subcellularLocation>
        <location evidence="1">Nucleus</location>
    </subcellularLocation>
</comment>
<proteinExistence type="predicted"/>
<keyword evidence="8" id="KW-1185">Reference proteome</keyword>
<sequence>MAAMDTTADSATATLEDAELQAADAGEPVALGAAAATLMLAYISADQLEDARHLWRRTPEAARAASGDLRGAWAAAAALRGRAAVPSALAALDAGPWGAAAAPLAAEAAASARRRELDVIGAAYLEIRLAKVAAALAQSDQVALEACRARGWVYRAQEATLVPRPPAPAAPAFESFEQLAQLTRIATHLTA</sequence>
<dbReference type="Pfam" id="PF10075">
    <property type="entry name" value="CSN8_PSD8_EIF3K"/>
    <property type="match status" value="1"/>
</dbReference>
<dbReference type="GO" id="GO:0005737">
    <property type="term" value="C:cytoplasm"/>
    <property type="evidence" value="ECO:0007669"/>
    <property type="project" value="UniProtKB-SubCell"/>
</dbReference>
<comment type="caution">
    <text evidence="7">The sequence shown here is derived from an EMBL/GenBank/DDBJ whole genome shotgun (WGS) entry which is preliminary data.</text>
</comment>
<organism evidence="7 8">
    <name type="scientific">Pelagomonas calceolata</name>
    <dbReference type="NCBI Taxonomy" id="35677"/>
    <lineage>
        <taxon>Eukaryota</taxon>
        <taxon>Sar</taxon>
        <taxon>Stramenopiles</taxon>
        <taxon>Ochrophyta</taxon>
        <taxon>Pelagophyceae</taxon>
        <taxon>Pelagomonadales</taxon>
        <taxon>Pelagomonadaceae</taxon>
        <taxon>Pelagomonas</taxon>
    </lineage>
</organism>
<evidence type="ECO:0000313" key="7">
    <source>
        <dbReference type="EMBL" id="CAH0367078.1"/>
    </source>
</evidence>
<dbReference type="Proteomes" id="UP000789595">
    <property type="component" value="Unassembled WGS sequence"/>
</dbReference>
<evidence type="ECO:0000313" key="8">
    <source>
        <dbReference type="Proteomes" id="UP000789595"/>
    </source>
</evidence>
<dbReference type="GO" id="GO:0000338">
    <property type="term" value="P:protein deneddylation"/>
    <property type="evidence" value="ECO:0007669"/>
    <property type="project" value="InterPro"/>
</dbReference>
<dbReference type="GO" id="GO:0008180">
    <property type="term" value="C:COP9 signalosome"/>
    <property type="evidence" value="ECO:0007669"/>
    <property type="project" value="UniProtKB-KW"/>
</dbReference>
<dbReference type="InterPro" id="IPR033205">
    <property type="entry name" value="COP9_CSN8"/>
</dbReference>
<dbReference type="GO" id="GO:0010387">
    <property type="term" value="P:COP9 signalosome assembly"/>
    <property type="evidence" value="ECO:0007669"/>
    <property type="project" value="InterPro"/>
</dbReference>
<reference evidence="7" key="1">
    <citation type="submission" date="2021-11" db="EMBL/GenBank/DDBJ databases">
        <authorList>
            <consortium name="Genoscope - CEA"/>
            <person name="William W."/>
        </authorList>
    </citation>
    <scope>NUCLEOTIDE SEQUENCE</scope>
</reference>
<evidence type="ECO:0000256" key="2">
    <source>
        <dbReference type="ARBA" id="ARBA00004496"/>
    </source>
</evidence>